<dbReference type="KEGG" id="snn:EWH46_16175"/>
<dbReference type="Proteomes" id="UP000323522">
    <property type="component" value="Chromosome"/>
</dbReference>
<evidence type="ECO:0000313" key="3">
    <source>
        <dbReference type="EMBL" id="QEN02146.1"/>
    </source>
</evidence>
<dbReference type="RefSeq" id="WP_149504776.1">
    <property type="nucleotide sequence ID" value="NZ_CP035708.1"/>
</dbReference>
<feature type="chain" id="PRO_5044618872" description="Outer membrane protein beta-barrel domain-containing protein" evidence="1">
    <location>
        <begin position="31"/>
        <end position="190"/>
    </location>
</feature>
<evidence type="ECO:0000313" key="4">
    <source>
        <dbReference type="Proteomes" id="UP000323522"/>
    </source>
</evidence>
<reference evidence="3 4" key="1">
    <citation type="submission" date="2019-02" db="EMBL/GenBank/DDBJ databases">
        <title>Complete Genome Sequence and Methylome Analysis of Sphaerotilus natans subsp. sulfidivorans D-507.</title>
        <authorList>
            <person name="Fomenkov A."/>
            <person name="Gridneva E."/>
            <person name="Smolyakov D."/>
            <person name="Dubinina G."/>
            <person name="Vincze T."/>
            <person name="Grabovich M."/>
            <person name="Roberts R.J."/>
        </authorList>
    </citation>
    <scope>NUCLEOTIDE SEQUENCE [LARGE SCALE GENOMIC DNA]</scope>
    <source>
        <strain evidence="3 4">D-507</strain>
    </source>
</reference>
<dbReference type="OrthoDB" id="7347781at2"/>
<feature type="signal peptide" evidence="1">
    <location>
        <begin position="1"/>
        <end position="30"/>
    </location>
</feature>
<evidence type="ECO:0008006" key="6">
    <source>
        <dbReference type="Google" id="ProtNLM"/>
    </source>
</evidence>
<dbReference type="EMBL" id="JBEPLS010000002">
    <property type="protein sequence ID" value="MET3603012.1"/>
    <property type="molecule type" value="Genomic_DNA"/>
</dbReference>
<name>A0A5C1Q5Q6_9BURK</name>
<dbReference type="AlphaFoldDB" id="A0A5C1Q5Q6"/>
<organism evidence="3 4">
    <name type="scientific">Sphaerotilus sulfidivorans</name>
    <dbReference type="NCBI Taxonomy" id="639200"/>
    <lineage>
        <taxon>Bacteria</taxon>
        <taxon>Pseudomonadati</taxon>
        <taxon>Pseudomonadota</taxon>
        <taxon>Betaproteobacteria</taxon>
        <taxon>Burkholderiales</taxon>
        <taxon>Sphaerotilaceae</taxon>
        <taxon>Sphaerotilus</taxon>
    </lineage>
</organism>
<protein>
    <recommendedName>
        <fullName evidence="6">Outer membrane protein beta-barrel domain-containing protein</fullName>
    </recommendedName>
</protein>
<evidence type="ECO:0000313" key="5">
    <source>
        <dbReference type="Proteomes" id="UP001549111"/>
    </source>
</evidence>
<sequence length="190" mass="19923">MKIATARPSVSLLPALLAALVITAAPAAQAADGWQWLPALNDPAWKPDATLALTGSRIDPDPGRSANAWGLELALQCGLMQTPDRRIRTHLNYSHASREGTRFDTLTLSPRYTVPLGDGLSIGAGPSLGLFRVEAPSAARTLPGLGVAAGLNWRIGALLTGVDVGWHGTRERGGLDQDPLTVGAKIGFSF</sequence>
<dbReference type="Proteomes" id="UP001549111">
    <property type="component" value="Unassembled WGS sequence"/>
</dbReference>
<accession>A0A5C1Q5Q6</accession>
<evidence type="ECO:0000256" key="1">
    <source>
        <dbReference type="SAM" id="SignalP"/>
    </source>
</evidence>
<reference evidence="2 5" key="2">
    <citation type="submission" date="2024-06" db="EMBL/GenBank/DDBJ databases">
        <title>Genomic Encyclopedia of Type Strains, Phase IV (KMG-IV): sequencing the most valuable type-strain genomes for metagenomic binning, comparative biology and taxonomic classification.</title>
        <authorList>
            <person name="Goeker M."/>
        </authorList>
    </citation>
    <scope>NUCLEOTIDE SEQUENCE [LARGE SCALE GENOMIC DNA]</scope>
    <source>
        <strain evidence="2 5">D-501</strain>
    </source>
</reference>
<keyword evidence="5" id="KW-1185">Reference proteome</keyword>
<dbReference type="EMBL" id="CP035708">
    <property type="protein sequence ID" value="QEN02146.1"/>
    <property type="molecule type" value="Genomic_DNA"/>
</dbReference>
<keyword evidence="1" id="KW-0732">Signal</keyword>
<gene>
    <name evidence="2" type="ORF">ABIC99_000796</name>
    <name evidence="3" type="ORF">EWH46_16175</name>
</gene>
<evidence type="ECO:0000313" key="2">
    <source>
        <dbReference type="EMBL" id="MET3603012.1"/>
    </source>
</evidence>
<proteinExistence type="predicted"/>